<dbReference type="InterPro" id="IPR036388">
    <property type="entry name" value="WH-like_DNA-bd_sf"/>
</dbReference>
<gene>
    <name evidence="1" type="ORF">C479_00375</name>
</gene>
<dbReference type="EMBL" id="AOIQ01000002">
    <property type="protein sequence ID" value="ELZ14317.1"/>
    <property type="molecule type" value="Genomic_DNA"/>
</dbReference>
<evidence type="ECO:0000313" key="2">
    <source>
        <dbReference type="Proteomes" id="UP000011560"/>
    </source>
</evidence>
<protein>
    <submittedName>
        <fullName evidence="1">Transcription regulator</fullName>
    </submittedName>
</protein>
<dbReference type="InterPro" id="IPR036390">
    <property type="entry name" value="WH_DNA-bd_sf"/>
</dbReference>
<dbReference type="SUPFAM" id="SSF46785">
    <property type="entry name" value="Winged helix' DNA-binding domain"/>
    <property type="match status" value="1"/>
</dbReference>
<proteinExistence type="predicted"/>
<dbReference type="STRING" id="1227490.C479_00375"/>
<sequence>MSGLLPTGGESTVTRSDDATVCFLDDDRADDVLAAVGSETAREICRRLCLETKTPSALATDLDRTVETVSYHLDHLVAADLVEPVDTVYSEKGREMTVYAAAADPTVLVFGSADNEAQLRAALGQLCSAVGPMAILIALKEVVTDGFDVLDWV</sequence>
<organism evidence="1 2">
    <name type="scientific">Halovivax asiaticus JCM 14624</name>
    <dbReference type="NCBI Taxonomy" id="1227490"/>
    <lineage>
        <taxon>Archaea</taxon>
        <taxon>Methanobacteriati</taxon>
        <taxon>Methanobacteriota</taxon>
        <taxon>Stenosarchaea group</taxon>
        <taxon>Halobacteria</taxon>
        <taxon>Halobacteriales</taxon>
        <taxon>Natrialbaceae</taxon>
        <taxon>Halovivax</taxon>
    </lineage>
</organism>
<dbReference type="Proteomes" id="UP000011560">
    <property type="component" value="Unassembled WGS sequence"/>
</dbReference>
<accession>M0BW27</accession>
<dbReference type="CDD" id="cd00090">
    <property type="entry name" value="HTH_ARSR"/>
    <property type="match status" value="1"/>
</dbReference>
<dbReference type="AlphaFoldDB" id="M0BW27"/>
<dbReference type="OrthoDB" id="11368at2157"/>
<dbReference type="RefSeq" id="WP_007696272.1">
    <property type="nucleotide sequence ID" value="NZ_AOIQ01000002.1"/>
</dbReference>
<comment type="caution">
    <text evidence="1">The sequence shown here is derived from an EMBL/GenBank/DDBJ whole genome shotgun (WGS) entry which is preliminary data.</text>
</comment>
<dbReference type="Gene3D" id="1.10.10.10">
    <property type="entry name" value="Winged helix-like DNA-binding domain superfamily/Winged helix DNA-binding domain"/>
    <property type="match status" value="1"/>
</dbReference>
<dbReference type="Pfam" id="PF12840">
    <property type="entry name" value="HTH_20"/>
    <property type="match status" value="1"/>
</dbReference>
<name>M0BW27_9EURY</name>
<dbReference type="InterPro" id="IPR011991">
    <property type="entry name" value="ArsR-like_HTH"/>
</dbReference>
<reference evidence="1 2" key="1">
    <citation type="journal article" date="2014" name="PLoS Genet.">
        <title>Phylogenetically driven sequencing of extremely halophilic archaea reveals strategies for static and dynamic osmo-response.</title>
        <authorList>
            <person name="Becker E.A."/>
            <person name="Seitzer P.M."/>
            <person name="Tritt A."/>
            <person name="Larsen D."/>
            <person name="Krusor M."/>
            <person name="Yao A.I."/>
            <person name="Wu D."/>
            <person name="Madern D."/>
            <person name="Eisen J.A."/>
            <person name="Darling A.E."/>
            <person name="Facciotti M.T."/>
        </authorList>
    </citation>
    <scope>NUCLEOTIDE SEQUENCE [LARGE SCALE GENOMIC DNA]</scope>
    <source>
        <strain evidence="1 2">JCM 14624</strain>
    </source>
</reference>
<evidence type="ECO:0000313" key="1">
    <source>
        <dbReference type="EMBL" id="ELZ14317.1"/>
    </source>
</evidence>
<keyword evidence="2" id="KW-1185">Reference proteome</keyword>